<reference evidence="3" key="1">
    <citation type="journal article" date="2019" name="Int. J. Syst. Evol. Microbiol.">
        <title>The Global Catalogue of Microorganisms (GCM) 10K type strain sequencing project: providing services to taxonomists for standard genome sequencing and annotation.</title>
        <authorList>
            <consortium name="The Broad Institute Genomics Platform"/>
            <consortium name="The Broad Institute Genome Sequencing Center for Infectious Disease"/>
            <person name="Wu L."/>
            <person name="Ma J."/>
        </authorList>
    </citation>
    <scope>NUCLEOTIDE SEQUENCE [LARGE SCALE GENOMIC DNA]</scope>
    <source>
        <strain evidence="3">CGMCC 1.12192</strain>
    </source>
</reference>
<proteinExistence type="predicted"/>
<dbReference type="InterPro" id="IPR026816">
    <property type="entry name" value="Flavodoxin_dom"/>
</dbReference>
<protein>
    <submittedName>
        <fullName evidence="2">Flavodoxin domain-containing protein</fullName>
    </submittedName>
</protein>
<dbReference type="Gene3D" id="3.40.50.360">
    <property type="match status" value="1"/>
</dbReference>
<dbReference type="PROSITE" id="PS50902">
    <property type="entry name" value="FLAVODOXIN_LIKE"/>
    <property type="match status" value="1"/>
</dbReference>
<evidence type="ECO:0000313" key="2">
    <source>
        <dbReference type="EMBL" id="MFC4829945.1"/>
    </source>
</evidence>
<dbReference type="PANTHER" id="PTHR38030:SF2">
    <property type="entry name" value="PROTOPORPHYRINOGEN IX DEHYDROGENASE [QUINONE]"/>
    <property type="match status" value="1"/>
</dbReference>
<dbReference type="EMBL" id="JBHSJC010000002">
    <property type="protein sequence ID" value="MFC4829945.1"/>
    <property type="molecule type" value="Genomic_DNA"/>
</dbReference>
<evidence type="ECO:0000313" key="3">
    <source>
        <dbReference type="Proteomes" id="UP001595960"/>
    </source>
</evidence>
<dbReference type="InterPro" id="IPR008254">
    <property type="entry name" value="Flavodoxin/NO_synth"/>
</dbReference>
<dbReference type="InterPro" id="IPR052200">
    <property type="entry name" value="Protoporphyrinogen_IX_DH"/>
</dbReference>
<sequence length="176" mass="19764">MRVLVAYSSKYGSTRGIADRIGERLRLAGHEVDVERCDDVEYPEGFDAFVVGAATYMFNWRKEARRFVRHNHELLASRPTWLFASGPLGTSRIDKEGNDVLAGAQPRQFADYEEELHPRGTMVFFGALDIDGLRGSDRILSWMPENDALPEGDFRDWDAIDAWADAVAAELATQPA</sequence>
<name>A0ABV9R829_9MICO</name>
<dbReference type="Proteomes" id="UP001595960">
    <property type="component" value="Unassembled WGS sequence"/>
</dbReference>
<organism evidence="2 3">
    <name type="scientific">Agromyces aurantiacus</name>
    <dbReference type="NCBI Taxonomy" id="165814"/>
    <lineage>
        <taxon>Bacteria</taxon>
        <taxon>Bacillati</taxon>
        <taxon>Actinomycetota</taxon>
        <taxon>Actinomycetes</taxon>
        <taxon>Micrococcales</taxon>
        <taxon>Microbacteriaceae</taxon>
        <taxon>Agromyces</taxon>
    </lineage>
</organism>
<evidence type="ECO:0000259" key="1">
    <source>
        <dbReference type="PROSITE" id="PS50902"/>
    </source>
</evidence>
<feature type="domain" description="Flavodoxin-like" evidence="1">
    <location>
        <begin position="3"/>
        <end position="168"/>
    </location>
</feature>
<dbReference type="PANTHER" id="PTHR38030">
    <property type="entry name" value="PROTOPORPHYRINOGEN IX DEHYDROGENASE [MENAQUINONE]"/>
    <property type="match status" value="1"/>
</dbReference>
<dbReference type="RefSeq" id="WP_204395001.1">
    <property type="nucleotide sequence ID" value="NZ_JAFBBW010000001.1"/>
</dbReference>
<dbReference type="SUPFAM" id="SSF52218">
    <property type="entry name" value="Flavoproteins"/>
    <property type="match status" value="1"/>
</dbReference>
<gene>
    <name evidence="2" type="ORF">ACFPER_14145</name>
</gene>
<dbReference type="InterPro" id="IPR029039">
    <property type="entry name" value="Flavoprotein-like_sf"/>
</dbReference>
<comment type="caution">
    <text evidence="2">The sequence shown here is derived from an EMBL/GenBank/DDBJ whole genome shotgun (WGS) entry which is preliminary data.</text>
</comment>
<keyword evidence="3" id="KW-1185">Reference proteome</keyword>
<accession>A0ABV9R829</accession>
<dbReference type="Pfam" id="PF12724">
    <property type="entry name" value="Flavodoxin_5"/>
    <property type="match status" value="1"/>
</dbReference>